<dbReference type="Proteomes" id="UP000076532">
    <property type="component" value="Unassembled WGS sequence"/>
</dbReference>
<protein>
    <submittedName>
        <fullName evidence="2">NAD(P)-binding protein</fullName>
    </submittedName>
</protein>
<keyword evidence="3" id="KW-1185">Reference proteome</keyword>
<dbReference type="InterPro" id="IPR001509">
    <property type="entry name" value="Epimerase_deHydtase"/>
</dbReference>
<dbReference type="Pfam" id="PF01370">
    <property type="entry name" value="Epimerase"/>
    <property type="match status" value="1"/>
</dbReference>
<dbReference type="OrthoDB" id="10262413at2759"/>
<dbReference type="PANTHER" id="PTHR48079:SF6">
    <property type="entry name" value="NAD(P)-BINDING DOMAIN-CONTAINING PROTEIN-RELATED"/>
    <property type="match status" value="1"/>
</dbReference>
<evidence type="ECO:0000259" key="1">
    <source>
        <dbReference type="Pfam" id="PF01370"/>
    </source>
</evidence>
<name>A0A166RVV8_9AGAM</name>
<accession>A0A166RVV8</accession>
<dbReference type="GO" id="GO:0005737">
    <property type="term" value="C:cytoplasm"/>
    <property type="evidence" value="ECO:0007669"/>
    <property type="project" value="TreeGrafter"/>
</dbReference>
<dbReference type="AlphaFoldDB" id="A0A166RVV8"/>
<dbReference type="EMBL" id="KV417502">
    <property type="protein sequence ID" value="KZP28711.1"/>
    <property type="molecule type" value="Genomic_DNA"/>
</dbReference>
<gene>
    <name evidence="2" type="ORF">FIBSPDRAFT_885564</name>
</gene>
<evidence type="ECO:0000313" key="2">
    <source>
        <dbReference type="EMBL" id="KZP28711.1"/>
    </source>
</evidence>
<reference evidence="2 3" key="1">
    <citation type="journal article" date="2016" name="Mol. Biol. Evol.">
        <title>Comparative Genomics of Early-Diverging Mushroom-Forming Fungi Provides Insights into the Origins of Lignocellulose Decay Capabilities.</title>
        <authorList>
            <person name="Nagy L.G."/>
            <person name="Riley R."/>
            <person name="Tritt A."/>
            <person name="Adam C."/>
            <person name="Daum C."/>
            <person name="Floudas D."/>
            <person name="Sun H."/>
            <person name="Yadav J.S."/>
            <person name="Pangilinan J."/>
            <person name="Larsson K.H."/>
            <person name="Matsuura K."/>
            <person name="Barry K."/>
            <person name="Labutti K."/>
            <person name="Kuo R."/>
            <person name="Ohm R.A."/>
            <person name="Bhattacharya S.S."/>
            <person name="Shirouzu T."/>
            <person name="Yoshinaga Y."/>
            <person name="Martin F.M."/>
            <person name="Grigoriev I.V."/>
            <person name="Hibbett D.S."/>
        </authorList>
    </citation>
    <scope>NUCLEOTIDE SEQUENCE [LARGE SCALE GENOMIC DNA]</scope>
    <source>
        <strain evidence="2 3">CBS 109695</strain>
    </source>
</reference>
<dbReference type="SUPFAM" id="SSF51735">
    <property type="entry name" value="NAD(P)-binding Rossmann-fold domains"/>
    <property type="match status" value="1"/>
</dbReference>
<dbReference type="InterPro" id="IPR051783">
    <property type="entry name" value="NAD(P)-dependent_oxidoreduct"/>
</dbReference>
<dbReference type="GO" id="GO:0004029">
    <property type="term" value="F:aldehyde dehydrogenase (NAD+) activity"/>
    <property type="evidence" value="ECO:0007669"/>
    <property type="project" value="TreeGrafter"/>
</dbReference>
<dbReference type="InterPro" id="IPR036291">
    <property type="entry name" value="NAD(P)-bd_dom_sf"/>
</dbReference>
<evidence type="ECO:0000313" key="3">
    <source>
        <dbReference type="Proteomes" id="UP000076532"/>
    </source>
</evidence>
<dbReference type="PANTHER" id="PTHR48079">
    <property type="entry name" value="PROTEIN YEEZ"/>
    <property type="match status" value="1"/>
</dbReference>
<dbReference type="STRING" id="436010.A0A166RVV8"/>
<organism evidence="2 3">
    <name type="scientific">Athelia psychrophila</name>
    <dbReference type="NCBI Taxonomy" id="1759441"/>
    <lineage>
        <taxon>Eukaryota</taxon>
        <taxon>Fungi</taxon>
        <taxon>Dikarya</taxon>
        <taxon>Basidiomycota</taxon>
        <taxon>Agaricomycotina</taxon>
        <taxon>Agaricomycetes</taxon>
        <taxon>Agaricomycetidae</taxon>
        <taxon>Atheliales</taxon>
        <taxon>Atheliaceae</taxon>
        <taxon>Athelia</taxon>
    </lineage>
</organism>
<sequence length="330" mass="34530">MSSTSILILGAAGYIGGTVLVDLLKSHPPSSITALVRTDDQQAKLAPLGIAVVIGTTEDIPLLTSLAAASDVVFNFAVPFRGGNASIQAIVDALTARAEKGDNVKPVLIQSSSTISIIFGANGEAGTSDWTDTDYDRWEALPDSVPFHSGDKVLAKAAVDGIISAYIVMAPCVYGVGGGPGHNQPRQMPAYLRWARKTGRAAYVGKGENIWGYVHISDLSRLHLAVLAHALANPALTPAAPASHGWANLLYAGVGTQAWKPIIMLLGDLLAARGAVAEGGAVSIAEGVSDELYMFGGNSYMAVSEKARALEWAPREIAPEALMRDAMTRK</sequence>
<dbReference type="Gene3D" id="3.40.50.720">
    <property type="entry name" value="NAD(P)-binding Rossmann-like Domain"/>
    <property type="match status" value="1"/>
</dbReference>
<feature type="domain" description="NAD-dependent epimerase/dehydratase" evidence="1">
    <location>
        <begin position="6"/>
        <end position="230"/>
    </location>
</feature>
<proteinExistence type="predicted"/>